<dbReference type="AlphaFoldDB" id="A0A7V7BXF0"/>
<keyword evidence="1" id="KW-0472">Membrane</keyword>
<dbReference type="Proteomes" id="UP000525027">
    <property type="component" value="Unassembled WGS sequence"/>
</dbReference>
<protein>
    <submittedName>
        <fullName evidence="2">LysO family transporter</fullName>
    </submittedName>
</protein>
<dbReference type="EMBL" id="DURU01000005">
    <property type="protein sequence ID" value="HHZ03495.1"/>
    <property type="molecule type" value="Genomic_DNA"/>
</dbReference>
<dbReference type="RefSeq" id="WP_213698765.1">
    <property type="nucleotide sequence ID" value="NZ_DURU01000005.1"/>
</dbReference>
<keyword evidence="1" id="KW-0812">Transmembrane</keyword>
<feature type="transmembrane region" description="Helical" evidence="1">
    <location>
        <begin position="71"/>
        <end position="97"/>
    </location>
</feature>
<proteinExistence type="predicted"/>
<dbReference type="InterPro" id="IPR005642">
    <property type="entry name" value="LysO"/>
</dbReference>
<feature type="transmembrane region" description="Helical" evidence="1">
    <location>
        <begin position="12"/>
        <end position="30"/>
    </location>
</feature>
<evidence type="ECO:0000313" key="2">
    <source>
        <dbReference type="EMBL" id="HHZ03495.1"/>
    </source>
</evidence>
<dbReference type="Pfam" id="PF03956">
    <property type="entry name" value="Lys_export"/>
    <property type="match status" value="1"/>
</dbReference>
<sequence>MKILGFLIDNSVYFYVAFMLAGALVGYFGRVPNFIKRHNGRVQTLCLILLLLAIGIEIGSNEEVLKALGNLGYKAAAVSFLSVLGTIFCINIFVRFLTKDKKGMMNH</sequence>
<evidence type="ECO:0000256" key="1">
    <source>
        <dbReference type="SAM" id="Phobius"/>
    </source>
</evidence>
<reference evidence="2 3" key="1">
    <citation type="journal article" date="2020" name="Biotechnol. Biofuels">
        <title>New insights from the biogas microbiome by comprehensive genome-resolved metagenomics of nearly 1600 species originating from multiple anaerobic digesters.</title>
        <authorList>
            <person name="Campanaro S."/>
            <person name="Treu L."/>
            <person name="Rodriguez-R L.M."/>
            <person name="Kovalovszki A."/>
            <person name="Ziels R.M."/>
            <person name="Maus I."/>
            <person name="Zhu X."/>
            <person name="Kougias P.G."/>
            <person name="Basile A."/>
            <person name="Luo G."/>
            <person name="Schluter A."/>
            <person name="Konstantinidis K.T."/>
            <person name="Angelidaki I."/>
        </authorList>
    </citation>
    <scope>NUCLEOTIDE SEQUENCE [LARGE SCALE GENOMIC DNA]</scope>
    <source>
        <strain evidence="2">AS25fmACSIPFO_94</strain>
    </source>
</reference>
<keyword evidence="1" id="KW-1133">Transmembrane helix</keyword>
<organism evidence="2 3">
    <name type="scientific">Acetomicrobium hydrogeniformans</name>
    <dbReference type="NCBI Taxonomy" id="649746"/>
    <lineage>
        <taxon>Bacteria</taxon>
        <taxon>Thermotogati</taxon>
        <taxon>Synergistota</taxon>
        <taxon>Synergistia</taxon>
        <taxon>Synergistales</taxon>
        <taxon>Acetomicrobiaceae</taxon>
        <taxon>Acetomicrobium</taxon>
    </lineage>
</organism>
<accession>A0A7V7BXF0</accession>
<gene>
    <name evidence="2" type="ORF">GX397_00115</name>
</gene>
<evidence type="ECO:0000313" key="3">
    <source>
        <dbReference type="Proteomes" id="UP000525027"/>
    </source>
</evidence>
<name>A0A7V7BXF0_9BACT</name>
<dbReference type="GO" id="GO:0015661">
    <property type="term" value="F:L-lysine efflux transmembrane transporter activity"/>
    <property type="evidence" value="ECO:0007669"/>
    <property type="project" value="InterPro"/>
</dbReference>
<comment type="caution">
    <text evidence="2">The sequence shown here is derived from an EMBL/GenBank/DDBJ whole genome shotgun (WGS) entry which is preliminary data.</text>
</comment>
<feature type="transmembrane region" description="Helical" evidence="1">
    <location>
        <begin position="42"/>
        <end position="59"/>
    </location>
</feature>